<sequence>KNRQSERKPKPHNKGAQICFVEKISLPTKDTKMMIFSERMGFRPVADIIQVDGMNDTLRNGIWNVLHAEEFGSVGRVSRAGLFGHPQNDNPRFDAFSKTLWIDYFKLPVDRCPDNNPEILEEIRRYFFDCAWHEVYDFVEFCVAYYGDKLVAPFNSMLARELAGHRIIDGKVAPLSSTEEVETIQEAIGDNTVPGASAHLKAALDLLSRKTNPDYRNSIKESISSVESVSCAITGSKSATFGDALKELAKKHPLHGALKDGFIKLYGYTSNSDGIRHAMLDEPQLTQADAIYFLVSCSAFVNYLKSKITE</sequence>
<evidence type="ECO:0000259" key="1">
    <source>
        <dbReference type="Pfam" id="PF18863"/>
    </source>
</evidence>
<dbReference type="EMBL" id="LAZR01053002">
    <property type="protein sequence ID" value="KKK81710.1"/>
    <property type="molecule type" value="Genomic_DNA"/>
</dbReference>
<organism evidence="2">
    <name type="scientific">marine sediment metagenome</name>
    <dbReference type="NCBI Taxonomy" id="412755"/>
    <lineage>
        <taxon>unclassified sequences</taxon>
        <taxon>metagenomes</taxon>
        <taxon>ecological metagenomes</taxon>
    </lineage>
</organism>
<dbReference type="AlphaFoldDB" id="A0A0F8Z6R5"/>
<proteinExistence type="predicted"/>
<reference evidence="2" key="1">
    <citation type="journal article" date="2015" name="Nature">
        <title>Complex archaea that bridge the gap between prokaryotes and eukaryotes.</title>
        <authorList>
            <person name="Spang A."/>
            <person name="Saw J.H."/>
            <person name="Jorgensen S.L."/>
            <person name="Zaremba-Niedzwiedzka K."/>
            <person name="Martijn J."/>
            <person name="Lind A.E."/>
            <person name="van Eijk R."/>
            <person name="Schleper C."/>
            <person name="Guy L."/>
            <person name="Ettema T.J."/>
        </authorList>
    </citation>
    <scope>NUCLEOTIDE SEQUENCE</scope>
</reference>
<dbReference type="Pfam" id="PF18863">
    <property type="entry name" value="AbiJ_NTD4"/>
    <property type="match status" value="1"/>
</dbReference>
<accession>A0A0F8Z6R5</accession>
<dbReference type="InterPro" id="IPR049503">
    <property type="entry name" value="AbiJ_NTD4"/>
</dbReference>
<feature type="domain" description="HEPN AbiJ-N-terminal" evidence="1">
    <location>
        <begin position="34"/>
        <end position="188"/>
    </location>
</feature>
<gene>
    <name evidence="2" type="ORF">LCGC14_2810730</name>
</gene>
<comment type="caution">
    <text evidence="2">The sequence shown here is derived from an EMBL/GenBank/DDBJ whole genome shotgun (WGS) entry which is preliminary data.</text>
</comment>
<evidence type="ECO:0000313" key="2">
    <source>
        <dbReference type="EMBL" id="KKK81710.1"/>
    </source>
</evidence>
<feature type="non-terminal residue" evidence="2">
    <location>
        <position position="1"/>
    </location>
</feature>
<name>A0A0F8Z6R5_9ZZZZ</name>
<protein>
    <recommendedName>
        <fullName evidence="1">HEPN AbiJ-N-terminal domain-containing protein</fullName>
    </recommendedName>
</protein>